<feature type="transmembrane region" description="Helical" evidence="1">
    <location>
        <begin position="20"/>
        <end position="40"/>
    </location>
</feature>
<evidence type="ECO:0000259" key="2">
    <source>
        <dbReference type="Pfam" id="PF20152"/>
    </source>
</evidence>
<feature type="transmembrane region" description="Helical" evidence="1">
    <location>
        <begin position="93"/>
        <end position="113"/>
    </location>
</feature>
<gene>
    <name evidence="3" type="ORF">DFH08DRAFT_886173</name>
</gene>
<keyword evidence="1" id="KW-0472">Membrane</keyword>
<feature type="domain" description="DUF6534" evidence="2">
    <location>
        <begin position="170"/>
        <end position="258"/>
    </location>
</feature>
<keyword evidence="1" id="KW-1133">Transmembrane helix</keyword>
<feature type="transmembrane region" description="Helical" evidence="1">
    <location>
        <begin position="163"/>
        <end position="186"/>
    </location>
</feature>
<feature type="transmembrane region" description="Helical" evidence="1">
    <location>
        <begin position="122"/>
        <end position="143"/>
    </location>
</feature>
<evidence type="ECO:0000256" key="1">
    <source>
        <dbReference type="SAM" id="Phobius"/>
    </source>
</evidence>
<dbReference type="PANTHER" id="PTHR40465">
    <property type="entry name" value="CHROMOSOME 1, WHOLE GENOME SHOTGUN SEQUENCE"/>
    <property type="match status" value="1"/>
</dbReference>
<feature type="transmembrane region" description="Helical" evidence="1">
    <location>
        <begin position="207"/>
        <end position="228"/>
    </location>
</feature>
<evidence type="ECO:0000313" key="4">
    <source>
        <dbReference type="Proteomes" id="UP001218218"/>
    </source>
</evidence>
<proteinExistence type="predicted"/>
<organism evidence="3 4">
    <name type="scientific">Mycena albidolilacea</name>
    <dbReference type="NCBI Taxonomy" id="1033008"/>
    <lineage>
        <taxon>Eukaryota</taxon>
        <taxon>Fungi</taxon>
        <taxon>Dikarya</taxon>
        <taxon>Basidiomycota</taxon>
        <taxon>Agaricomycotina</taxon>
        <taxon>Agaricomycetes</taxon>
        <taxon>Agaricomycetidae</taxon>
        <taxon>Agaricales</taxon>
        <taxon>Marasmiineae</taxon>
        <taxon>Mycenaceae</taxon>
        <taxon>Mycena</taxon>
    </lineage>
</organism>
<feature type="transmembrane region" description="Helical" evidence="1">
    <location>
        <begin position="52"/>
        <end position="73"/>
    </location>
</feature>
<keyword evidence="1" id="KW-0812">Transmembrane</keyword>
<protein>
    <recommendedName>
        <fullName evidence="2">DUF6534 domain-containing protein</fullName>
    </recommendedName>
</protein>
<comment type="caution">
    <text evidence="3">The sequence shown here is derived from an EMBL/GenBank/DDBJ whole genome shotgun (WGS) entry which is preliminary data.</text>
</comment>
<evidence type="ECO:0000313" key="3">
    <source>
        <dbReference type="EMBL" id="KAJ7325758.1"/>
    </source>
</evidence>
<dbReference type="Pfam" id="PF20152">
    <property type="entry name" value="DUF6534"/>
    <property type="match status" value="1"/>
</dbReference>
<dbReference type="EMBL" id="JARIHO010000043">
    <property type="protein sequence ID" value="KAJ7325758.1"/>
    <property type="molecule type" value="Genomic_DNA"/>
</dbReference>
<sequence length="347" mass="39142">MAFEVIPGINIAPLTGPMILGFMWSYCLYGVLLVQLYMYLEMFPSDRKGIKLLVWTMFFFETFFTVLMTLAAWDLFGSGWGNPAVLLTLHWSWGTLPLVSGVLSGLAQGFYIWRIWHLTKQLWLPLPIALVMLAQLIGLWWFGLEFNIGHWTISVFNRLSPQVTVWLGGSAVCDVLITMALTFIFWRKKKASNFAQTSGVLNRLIRLSIETGLLTSVTATVETILWVGWHQYNYHFTLFLMLGKLYSNVLMATLNCRNPIFLVGSSQTPSLVNPNPVGTIQTSFWSEPHERLPSSNVNSGSRGGVHISRNVYVDDPNAMVMTDFNISANHPDRDDLEKGLRKPLGGL</sequence>
<accession>A0AAD6ZK86</accession>
<dbReference type="PANTHER" id="PTHR40465:SF1">
    <property type="entry name" value="DUF6534 DOMAIN-CONTAINING PROTEIN"/>
    <property type="match status" value="1"/>
</dbReference>
<keyword evidence="4" id="KW-1185">Reference proteome</keyword>
<reference evidence="3" key="1">
    <citation type="submission" date="2023-03" db="EMBL/GenBank/DDBJ databases">
        <title>Massive genome expansion in bonnet fungi (Mycena s.s.) driven by repeated elements and novel gene families across ecological guilds.</title>
        <authorList>
            <consortium name="Lawrence Berkeley National Laboratory"/>
            <person name="Harder C.B."/>
            <person name="Miyauchi S."/>
            <person name="Viragh M."/>
            <person name="Kuo A."/>
            <person name="Thoen E."/>
            <person name="Andreopoulos B."/>
            <person name="Lu D."/>
            <person name="Skrede I."/>
            <person name="Drula E."/>
            <person name="Henrissat B."/>
            <person name="Morin E."/>
            <person name="Kohler A."/>
            <person name="Barry K."/>
            <person name="LaButti K."/>
            <person name="Morin E."/>
            <person name="Salamov A."/>
            <person name="Lipzen A."/>
            <person name="Mereny Z."/>
            <person name="Hegedus B."/>
            <person name="Baldrian P."/>
            <person name="Stursova M."/>
            <person name="Weitz H."/>
            <person name="Taylor A."/>
            <person name="Grigoriev I.V."/>
            <person name="Nagy L.G."/>
            <person name="Martin F."/>
            <person name="Kauserud H."/>
        </authorList>
    </citation>
    <scope>NUCLEOTIDE SEQUENCE</scope>
    <source>
        <strain evidence="3">CBHHK002</strain>
    </source>
</reference>
<dbReference type="AlphaFoldDB" id="A0AAD6ZK86"/>
<dbReference type="Proteomes" id="UP001218218">
    <property type="component" value="Unassembled WGS sequence"/>
</dbReference>
<dbReference type="InterPro" id="IPR045339">
    <property type="entry name" value="DUF6534"/>
</dbReference>
<name>A0AAD6ZK86_9AGAR</name>